<evidence type="ECO:0000313" key="5">
    <source>
        <dbReference type="EMBL" id="XFU26507.1"/>
    </source>
</evidence>
<feature type="domain" description="HTH araC/xylS-type" evidence="4">
    <location>
        <begin position="153"/>
        <end position="253"/>
    </location>
</feature>
<evidence type="ECO:0000313" key="6">
    <source>
        <dbReference type="Proteomes" id="UP001470809"/>
    </source>
</evidence>
<evidence type="ECO:0000256" key="1">
    <source>
        <dbReference type="ARBA" id="ARBA00023015"/>
    </source>
</evidence>
<keyword evidence="3" id="KW-0804">Transcription</keyword>
<keyword evidence="6" id="KW-1185">Reference proteome</keyword>
<dbReference type="PANTHER" id="PTHR11019:SF159">
    <property type="entry name" value="TRANSCRIPTIONAL REGULATOR-RELATED"/>
    <property type="match status" value="1"/>
</dbReference>
<reference evidence="5" key="1">
    <citation type="submission" date="2024-08" db="EMBL/GenBank/DDBJ databases">
        <title>Phylogenomic analyses of a clade within the roseobacter group suggest taxonomic reassignments of species of the genera Aestuariivita, Citreicella, Loktanella, Nautella, Pelagibaca, Ruegeria, Thalassobius, Thiobacimonas and Tropicibacter, and the proposal o.</title>
        <authorList>
            <person name="Jeon C.O."/>
        </authorList>
    </citation>
    <scope>NUCLEOTIDE SEQUENCE</scope>
    <source>
        <strain evidence="5">SS1-5</strain>
    </source>
</reference>
<dbReference type="SMART" id="SM00342">
    <property type="entry name" value="HTH_ARAC"/>
    <property type="match status" value="1"/>
</dbReference>
<dbReference type="PROSITE" id="PS00041">
    <property type="entry name" value="HTH_ARAC_FAMILY_1"/>
    <property type="match status" value="1"/>
</dbReference>
<protein>
    <submittedName>
        <fullName evidence="5">Helix-turn-helix domain-containing protein</fullName>
    </submittedName>
</protein>
<organism evidence="5 6">
    <name type="scientific">Yoonia rhodophyticola</name>
    <dbReference type="NCBI Taxonomy" id="3137370"/>
    <lineage>
        <taxon>Bacteria</taxon>
        <taxon>Pseudomonadati</taxon>
        <taxon>Pseudomonadota</taxon>
        <taxon>Alphaproteobacteria</taxon>
        <taxon>Rhodobacterales</taxon>
        <taxon>Paracoccaceae</taxon>
        <taxon>Yoonia</taxon>
    </lineage>
</organism>
<name>A0ABZ3JBG3_9RHOB</name>
<dbReference type="InterPro" id="IPR018060">
    <property type="entry name" value="HTH_AraC"/>
</dbReference>
<dbReference type="PANTHER" id="PTHR11019">
    <property type="entry name" value="HTH-TYPE TRANSCRIPTIONAL REGULATOR NIMR"/>
    <property type="match status" value="1"/>
</dbReference>
<dbReference type="InterPro" id="IPR014710">
    <property type="entry name" value="RmlC-like_jellyroll"/>
</dbReference>
<dbReference type="Gene3D" id="2.60.120.10">
    <property type="entry name" value="Jelly Rolls"/>
    <property type="match status" value="1"/>
</dbReference>
<keyword evidence="2" id="KW-0238">DNA-binding</keyword>
<dbReference type="SUPFAM" id="SSF46689">
    <property type="entry name" value="Homeodomain-like"/>
    <property type="match status" value="1"/>
</dbReference>
<dbReference type="PROSITE" id="PS01124">
    <property type="entry name" value="HTH_ARAC_FAMILY_2"/>
    <property type="match status" value="1"/>
</dbReference>
<dbReference type="Pfam" id="PF02311">
    <property type="entry name" value="AraC_binding"/>
    <property type="match status" value="1"/>
</dbReference>
<evidence type="ECO:0000256" key="3">
    <source>
        <dbReference type="ARBA" id="ARBA00023163"/>
    </source>
</evidence>
<dbReference type="Pfam" id="PF12833">
    <property type="entry name" value="HTH_18"/>
    <property type="match status" value="1"/>
</dbReference>
<dbReference type="InterPro" id="IPR011051">
    <property type="entry name" value="RmlC_Cupin_sf"/>
</dbReference>
<dbReference type="Proteomes" id="UP001470809">
    <property type="component" value="Chromosome"/>
</dbReference>
<dbReference type="InterPro" id="IPR003313">
    <property type="entry name" value="AraC-bd"/>
</dbReference>
<dbReference type="CDD" id="cd06124">
    <property type="entry name" value="cupin_NimR-like_N"/>
    <property type="match status" value="1"/>
</dbReference>
<dbReference type="RefSeq" id="WP_373635108.1">
    <property type="nucleotide sequence ID" value="NZ_CP151767.2"/>
</dbReference>
<dbReference type="InterPro" id="IPR018062">
    <property type="entry name" value="HTH_AraC-typ_CS"/>
</dbReference>
<dbReference type="Gene3D" id="1.10.10.60">
    <property type="entry name" value="Homeodomain-like"/>
    <property type="match status" value="2"/>
</dbReference>
<sequence length="253" mass="28380">MQKNPDAADVARNMIVGIARNGVGPRQIPMHSHKRGQLVFTERGSITFQSQDGIFVVPSNRAVWVPPNCKHGAFFPRQFAFRGIFFAPELCRDLPERCSVVQVDPLTRALINEVSDMDWEYDADGPDHRLCLVLIDRIRVLPDAPLSLPDVHDPQIRLVTEHLKDEPGDENEIAHWAAMAGMSERSFARKFRAATHMSFGEWRKQLKVVKAIEGLALGDSVSTIAYRLGYNTPSSFSTMFIKATGLSPSNYFD</sequence>
<proteinExistence type="predicted"/>
<dbReference type="InterPro" id="IPR009057">
    <property type="entry name" value="Homeodomain-like_sf"/>
</dbReference>
<accession>A0ABZ3JBG3</accession>
<dbReference type="EMBL" id="CP151767">
    <property type="protein sequence ID" value="XFU26507.1"/>
    <property type="molecule type" value="Genomic_DNA"/>
</dbReference>
<evidence type="ECO:0000259" key="4">
    <source>
        <dbReference type="PROSITE" id="PS01124"/>
    </source>
</evidence>
<dbReference type="SUPFAM" id="SSF51182">
    <property type="entry name" value="RmlC-like cupins"/>
    <property type="match status" value="1"/>
</dbReference>
<keyword evidence="1" id="KW-0805">Transcription regulation</keyword>
<evidence type="ECO:0000256" key="2">
    <source>
        <dbReference type="ARBA" id="ARBA00023125"/>
    </source>
</evidence>
<gene>
    <name evidence="5" type="ORF">AABB31_23330</name>
</gene>